<reference evidence="1 2" key="1">
    <citation type="submission" date="2019-03" db="EMBL/GenBank/DDBJ databases">
        <title>First draft genome of Liparis tanakae, snailfish: a comprehensive survey of snailfish specific genes.</title>
        <authorList>
            <person name="Kim W."/>
            <person name="Song I."/>
            <person name="Jeong J.-H."/>
            <person name="Kim D."/>
            <person name="Kim S."/>
            <person name="Ryu S."/>
            <person name="Song J.Y."/>
            <person name="Lee S.K."/>
        </authorList>
    </citation>
    <scope>NUCLEOTIDE SEQUENCE [LARGE SCALE GENOMIC DNA]</scope>
    <source>
        <tissue evidence="1">Muscle</tissue>
    </source>
</reference>
<evidence type="ECO:0000313" key="2">
    <source>
        <dbReference type="Proteomes" id="UP000314294"/>
    </source>
</evidence>
<dbReference type="Proteomes" id="UP000314294">
    <property type="component" value="Unassembled WGS sequence"/>
</dbReference>
<comment type="caution">
    <text evidence="1">The sequence shown here is derived from an EMBL/GenBank/DDBJ whole genome shotgun (WGS) entry which is preliminary data.</text>
</comment>
<gene>
    <name evidence="1" type="ORF">EYF80_042305</name>
</gene>
<proteinExistence type="predicted"/>
<dbReference type="AlphaFoldDB" id="A0A4Z2G3N7"/>
<organism evidence="1 2">
    <name type="scientific">Liparis tanakae</name>
    <name type="common">Tanaka's snailfish</name>
    <dbReference type="NCBI Taxonomy" id="230148"/>
    <lineage>
        <taxon>Eukaryota</taxon>
        <taxon>Metazoa</taxon>
        <taxon>Chordata</taxon>
        <taxon>Craniata</taxon>
        <taxon>Vertebrata</taxon>
        <taxon>Euteleostomi</taxon>
        <taxon>Actinopterygii</taxon>
        <taxon>Neopterygii</taxon>
        <taxon>Teleostei</taxon>
        <taxon>Neoteleostei</taxon>
        <taxon>Acanthomorphata</taxon>
        <taxon>Eupercaria</taxon>
        <taxon>Perciformes</taxon>
        <taxon>Cottioidei</taxon>
        <taxon>Cottales</taxon>
        <taxon>Liparidae</taxon>
        <taxon>Liparis</taxon>
    </lineage>
</organism>
<keyword evidence="2" id="KW-1185">Reference proteome</keyword>
<name>A0A4Z2G3N7_9TELE</name>
<protein>
    <submittedName>
        <fullName evidence="1">Uncharacterized protein</fullName>
    </submittedName>
</protein>
<sequence>MSRGERFMFPCCTLWLHSGAEGLKATRPSSCHSTTIIIIIIIIILPNTTYTERCAPPFDSSGRGQEVRRPLPSHRPGGAVSFVKWLL</sequence>
<evidence type="ECO:0000313" key="1">
    <source>
        <dbReference type="EMBL" id="TNN47483.1"/>
    </source>
</evidence>
<dbReference type="EMBL" id="SRLO01000740">
    <property type="protein sequence ID" value="TNN47483.1"/>
    <property type="molecule type" value="Genomic_DNA"/>
</dbReference>
<accession>A0A4Z2G3N7</accession>